<dbReference type="Proteomes" id="UP000620124">
    <property type="component" value="Unassembled WGS sequence"/>
</dbReference>
<gene>
    <name evidence="4" type="ORF">MVEN_02538500</name>
</gene>
<dbReference type="Pfam" id="PF00106">
    <property type="entry name" value="adh_short"/>
    <property type="match status" value="1"/>
</dbReference>
<dbReference type="GO" id="GO:0016491">
    <property type="term" value="F:oxidoreductase activity"/>
    <property type="evidence" value="ECO:0007669"/>
    <property type="project" value="UniProtKB-KW"/>
</dbReference>
<comment type="similarity">
    <text evidence="1">Belongs to the short-chain dehydrogenases/reductases (SDR) family.</text>
</comment>
<dbReference type="PANTHER" id="PTHR24320">
    <property type="entry name" value="RETINOL DEHYDROGENASE"/>
    <property type="match status" value="1"/>
</dbReference>
<dbReference type="EMBL" id="JACAZI010000035">
    <property type="protein sequence ID" value="KAF7328512.1"/>
    <property type="molecule type" value="Genomic_DNA"/>
</dbReference>
<dbReference type="AlphaFoldDB" id="A0A8H6U414"/>
<reference evidence="4" key="1">
    <citation type="submission" date="2020-05" db="EMBL/GenBank/DDBJ databases">
        <title>Mycena genomes resolve the evolution of fungal bioluminescence.</title>
        <authorList>
            <person name="Tsai I.J."/>
        </authorList>
    </citation>
    <scope>NUCLEOTIDE SEQUENCE</scope>
    <source>
        <strain evidence="4">CCC161011</strain>
    </source>
</reference>
<evidence type="ECO:0000256" key="3">
    <source>
        <dbReference type="ARBA" id="ARBA00023002"/>
    </source>
</evidence>
<evidence type="ECO:0000256" key="2">
    <source>
        <dbReference type="ARBA" id="ARBA00022857"/>
    </source>
</evidence>
<dbReference type="SUPFAM" id="SSF51735">
    <property type="entry name" value="NAD(P)-binding Rossmann-fold domains"/>
    <property type="match status" value="1"/>
</dbReference>
<keyword evidence="2" id="KW-0521">NADP</keyword>
<evidence type="ECO:0000313" key="5">
    <source>
        <dbReference type="Proteomes" id="UP000620124"/>
    </source>
</evidence>
<comment type="caution">
    <text evidence="4">The sequence shown here is derived from an EMBL/GenBank/DDBJ whole genome shotgun (WGS) entry which is preliminary data.</text>
</comment>
<organism evidence="4 5">
    <name type="scientific">Mycena venus</name>
    <dbReference type="NCBI Taxonomy" id="2733690"/>
    <lineage>
        <taxon>Eukaryota</taxon>
        <taxon>Fungi</taxon>
        <taxon>Dikarya</taxon>
        <taxon>Basidiomycota</taxon>
        <taxon>Agaricomycotina</taxon>
        <taxon>Agaricomycetes</taxon>
        <taxon>Agaricomycetidae</taxon>
        <taxon>Agaricales</taxon>
        <taxon>Marasmiineae</taxon>
        <taxon>Mycenaceae</taxon>
        <taxon>Mycena</taxon>
    </lineage>
</organism>
<proteinExistence type="inferred from homology"/>
<keyword evidence="3" id="KW-0560">Oxidoreductase</keyword>
<dbReference type="PANTHER" id="PTHR24320:SF236">
    <property type="entry name" value="SHORT-CHAIN DEHYDROGENASE-RELATED"/>
    <property type="match status" value="1"/>
</dbReference>
<dbReference type="InterPro" id="IPR002347">
    <property type="entry name" value="SDR_fam"/>
</dbReference>
<keyword evidence="5" id="KW-1185">Reference proteome</keyword>
<dbReference type="InterPro" id="IPR036291">
    <property type="entry name" value="NAD(P)-bd_dom_sf"/>
</dbReference>
<evidence type="ECO:0000313" key="4">
    <source>
        <dbReference type="EMBL" id="KAF7328512.1"/>
    </source>
</evidence>
<dbReference type="Gene3D" id="3.40.50.720">
    <property type="entry name" value="NAD(P)-binding Rossmann-like Domain"/>
    <property type="match status" value="2"/>
</dbReference>
<dbReference type="PRINTS" id="PR00081">
    <property type="entry name" value="GDHRDH"/>
</dbReference>
<accession>A0A8H6U414</accession>
<protein>
    <submittedName>
        <fullName evidence="4">Short-chain dehydrogenase/reductase family protein</fullName>
    </submittedName>
</protein>
<sequence length="309" mass="34336">MSSPFCHKRSGQLRQASTLSFIPPTISTPMGVVLARLFPPTFQPERDMPDLSGQVRLVTGGNTGIGYETVRQLLLKNVKVYLGARSPEKGAAAIKRLEDETKNGVMISPPEQLTAQNYDLQFGTNVIGHFFLTELLLPAFTESYKVANVPARVINVSSMVHSTAYGKGIEFVSLKGGPKRDAWVKEKGNIMVRFPLYGQSKMGNIFISNYFAKQHSDVLVSCTVHPGSIKSDLQRHVPRWLEVYVRFWGYPTALGAYPQLWAATIATPAQITGQYVIPWGKIGTPDKRTTNMKLQEELVAYLKEQVKGF</sequence>
<evidence type="ECO:0000256" key="1">
    <source>
        <dbReference type="ARBA" id="ARBA00006484"/>
    </source>
</evidence>
<name>A0A8H6U414_9AGAR</name>
<dbReference type="OrthoDB" id="191139at2759"/>